<dbReference type="Proteomes" id="UP000754750">
    <property type="component" value="Unassembled WGS sequence"/>
</dbReference>
<dbReference type="PROSITE" id="PS51123">
    <property type="entry name" value="OMPA_2"/>
    <property type="match status" value="1"/>
</dbReference>
<name>A0A928KUA1_9FIRM</name>
<dbReference type="EMBL" id="SVNY01000001">
    <property type="protein sequence ID" value="MBE6832075.1"/>
    <property type="molecule type" value="Genomic_DNA"/>
</dbReference>
<evidence type="ECO:0000313" key="11">
    <source>
        <dbReference type="EMBL" id="MBE6832075.1"/>
    </source>
</evidence>
<comment type="subcellular location">
    <subcellularLocation>
        <location evidence="1">Cell membrane</location>
        <topology evidence="1">Single-pass membrane protein</topology>
    </subcellularLocation>
</comment>
<dbReference type="Pfam" id="PF13677">
    <property type="entry name" value="MotB_plug"/>
    <property type="match status" value="1"/>
</dbReference>
<evidence type="ECO:0000256" key="4">
    <source>
        <dbReference type="ARBA" id="ARBA00022692"/>
    </source>
</evidence>
<evidence type="ECO:0000256" key="6">
    <source>
        <dbReference type="ARBA" id="ARBA00023136"/>
    </source>
</evidence>
<accession>A0A928KUA1</accession>
<dbReference type="InterPro" id="IPR050330">
    <property type="entry name" value="Bact_OuterMem_StrucFunc"/>
</dbReference>
<comment type="similarity">
    <text evidence="2">Belongs to the MotB family.</text>
</comment>
<keyword evidence="3" id="KW-1003">Cell membrane</keyword>
<dbReference type="PANTHER" id="PTHR30329">
    <property type="entry name" value="STATOR ELEMENT OF FLAGELLAR MOTOR COMPLEX"/>
    <property type="match status" value="1"/>
</dbReference>
<evidence type="ECO:0000313" key="12">
    <source>
        <dbReference type="Proteomes" id="UP000754750"/>
    </source>
</evidence>
<dbReference type="Gene3D" id="3.30.1330.60">
    <property type="entry name" value="OmpA-like domain"/>
    <property type="match status" value="1"/>
</dbReference>
<feature type="transmembrane region" description="Helical" evidence="9">
    <location>
        <begin position="20"/>
        <end position="40"/>
    </location>
</feature>
<evidence type="ECO:0000256" key="7">
    <source>
        <dbReference type="PROSITE-ProRule" id="PRU00473"/>
    </source>
</evidence>
<reference evidence="11" key="1">
    <citation type="submission" date="2019-04" db="EMBL/GenBank/DDBJ databases">
        <title>Evolution of Biomass-Degrading Anaerobic Consortia Revealed by Metagenomics.</title>
        <authorList>
            <person name="Peng X."/>
        </authorList>
    </citation>
    <scope>NUCLEOTIDE SEQUENCE</scope>
    <source>
        <strain evidence="11">SIG551</strain>
    </source>
</reference>
<evidence type="ECO:0000256" key="9">
    <source>
        <dbReference type="SAM" id="Phobius"/>
    </source>
</evidence>
<dbReference type="RefSeq" id="WP_326839667.1">
    <property type="nucleotide sequence ID" value="NZ_JBKWRC010000001.1"/>
</dbReference>
<feature type="compositionally biased region" description="Low complexity" evidence="8">
    <location>
        <begin position="244"/>
        <end position="273"/>
    </location>
</feature>
<dbReference type="Pfam" id="PF00691">
    <property type="entry name" value="OmpA"/>
    <property type="match status" value="1"/>
</dbReference>
<evidence type="ECO:0000256" key="5">
    <source>
        <dbReference type="ARBA" id="ARBA00022989"/>
    </source>
</evidence>
<keyword evidence="4 9" id="KW-0812">Transmembrane</keyword>
<comment type="caution">
    <text evidence="11">The sequence shown here is derived from an EMBL/GenBank/DDBJ whole genome shotgun (WGS) entry which is preliminary data.</text>
</comment>
<evidence type="ECO:0000256" key="1">
    <source>
        <dbReference type="ARBA" id="ARBA00004162"/>
    </source>
</evidence>
<dbReference type="InterPro" id="IPR036737">
    <property type="entry name" value="OmpA-like_sf"/>
</dbReference>
<dbReference type="GO" id="GO:0005886">
    <property type="term" value="C:plasma membrane"/>
    <property type="evidence" value="ECO:0007669"/>
    <property type="project" value="UniProtKB-SubCell"/>
</dbReference>
<dbReference type="CDD" id="cd07185">
    <property type="entry name" value="OmpA_C-like"/>
    <property type="match status" value="1"/>
</dbReference>
<keyword evidence="6 7" id="KW-0472">Membrane</keyword>
<proteinExistence type="inferred from homology"/>
<feature type="domain" description="OmpA-like" evidence="10">
    <location>
        <begin position="123"/>
        <end position="247"/>
    </location>
</feature>
<gene>
    <name evidence="11" type="ORF">E7512_00570</name>
</gene>
<organism evidence="11 12">
    <name type="scientific">Faecalispora sporosphaeroides</name>
    <dbReference type="NCBI Taxonomy" id="1549"/>
    <lineage>
        <taxon>Bacteria</taxon>
        <taxon>Bacillati</taxon>
        <taxon>Bacillota</taxon>
        <taxon>Clostridia</taxon>
        <taxon>Eubacteriales</taxon>
        <taxon>Oscillospiraceae</taxon>
        <taxon>Faecalispora</taxon>
    </lineage>
</organism>
<dbReference type="PANTHER" id="PTHR30329:SF21">
    <property type="entry name" value="LIPOPROTEIN YIAD-RELATED"/>
    <property type="match status" value="1"/>
</dbReference>
<dbReference type="InterPro" id="IPR025713">
    <property type="entry name" value="MotB-like_N_dom"/>
</dbReference>
<dbReference type="AlphaFoldDB" id="A0A928KUA1"/>
<evidence type="ECO:0000256" key="8">
    <source>
        <dbReference type="SAM" id="MobiDB-lite"/>
    </source>
</evidence>
<protein>
    <submittedName>
        <fullName evidence="11">Chemotaxis protein MotB</fullName>
    </submittedName>
</protein>
<dbReference type="InterPro" id="IPR006665">
    <property type="entry name" value="OmpA-like"/>
</dbReference>
<feature type="region of interest" description="Disordered" evidence="8">
    <location>
        <begin position="243"/>
        <end position="283"/>
    </location>
</feature>
<keyword evidence="5 9" id="KW-1133">Transmembrane helix</keyword>
<evidence type="ECO:0000256" key="3">
    <source>
        <dbReference type="ARBA" id="ARBA00022475"/>
    </source>
</evidence>
<evidence type="ECO:0000259" key="10">
    <source>
        <dbReference type="PROSITE" id="PS51123"/>
    </source>
</evidence>
<sequence length="283" mass="30462">MAIRKKKGEAEAPENHERWLLTYSDMVTLLLALFMILYSMSTIDAKKFAKMAEQAGYQMGAVSSSMSGGGGTGTGTGTGNGDAATSAGNLSSKMDALDEVYSILQAYVEKNHLEDQIGLVNTNTYVKIHLKDKMMFVPDSSRMLPESEPVLKEVSFAISKVYDRVDHITFSGHTADVGPHTLSGDQTSWRLSTERAVTVLTKMIGYGMKQDKVSIEGYAHFSPVANNTNEEGRAKNRRVEITILKNPPILPPNISKPSPDSAASSVASSAEAPGQSESGEAAH</sequence>
<evidence type="ECO:0000256" key="2">
    <source>
        <dbReference type="ARBA" id="ARBA00008914"/>
    </source>
</evidence>
<dbReference type="SUPFAM" id="SSF103088">
    <property type="entry name" value="OmpA-like"/>
    <property type="match status" value="1"/>
</dbReference>